<dbReference type="InterPro" id="IPR002035">
    <property type="entry name" value="VWF_A"/>
</dbReference>
<dbReference type="SUPFAM" id="SSF53300">
    <property type="entry name" value="vWA-like"/>
    <property type="match status" value="1"/>
</dbReference>
<feature type="domain" description="VWFA" evidence="2">
    <location>
        <begin position="290"/>
        <end position="470"/>
    </location>
</feature>
<comment type="caution">
    <text evidence="3">The sequence shown here is derived from an EMBL/GenBank/DDBJ whole genome shotgun (WGS) entry which is preliminary data.</text>
</comment>
<dbReference type="PROSITE" id="PS50234">
    <property type="entry name" value="VWFA"/>
    <property type="match status" value="1"/>
</dbReference>
<dbReference type="Gene3D" id="3.40.50.410">
    <property type="entry name" value="von Willebrand factor, type A domain"/>
    <property type="match status" value="1"/>
</dbReference>
<name>A0ABU2BAD5_9CORY</name>
<evidence type="ECO:0000313" key="4">
    <source>
        <dbReference type="Proteomes" id="UP001183619"/>
    </source>
</evidence>
<keyword evidence="1" id="KW-1133">Transmembrane helix</keyword>
<sequence>MGRHSTGRSNFRLSLWIYVSLALVLVAAVATVLWLRAISDTSEQVQAGECLQGDLVLPVASDDPLSAMKLIDAYNSSAPVVRDFCIKAQYTFDVDKAGVFVTAASDGQVSKLLEENKRTVTSVEWPTVLEKQVGVAARSKVDVQSMPAPVYPVADNAVASALVAAHSGGADVARIVSVLKDNATVTVSDSAEQSQPMIIVTEDQKPLSFVFTPIPDVKQPVRAVVMNTTEGVSEDVVRAGSDFVSASRVSDVPALSVAAVAANEALHEFDSTLSHHDHDDAHHHPEGVENTLFLLDTSEAMGADTGNGVSFHSAFTQGISQVAKEIGAQHKAVALWNYSSPINPGVVRGWRTNINFDDGTFGQGAASYVLGFGTGGRPLTRVSTQAAVEYAATYAHESKQPVRVILVTSGTTDSSDIHVLRDKLSEAVDLHVIHVGPGQKDQELADVAHASAAVNTADEAVPALRKAAGF</sequence>
<keyword evidence="1" id="KW-0472">Membrane</keyword>
<evidence type="ECO:0000259" key="2">
    <source>
        <dbReference type="PROSITE" id="PS50234"/>
    </source>
</evidence>
<keyword evidence="1" id="KW-0812">Transmembrane</keyword>
<accession>A0ABU2BAD5</accession>
<keyword evidence="4" id="KW-1185">Reference proteome</keyword>
<proteinExistence type="predicted"/>
<organism evidence="3 4">
    <name type="scientific">Corynebacterium felinum</name>
    <dbReference type="NCBI Taxonomy" id="131318"/>
    <lineage>
        <taxon>Bacteria</taxon>
        <taxon>Bacillati</taxon>
        <taxon>Actinomycetota</taxon>
        <taxon>Actinomycetes</taxon>
        <taxon>Mycobacteriales</taxon>
        <taxon>Corynebacteriaceae</taxon>
        <taxon>Corynebacterium</taxon>
    </lineage>
</organism>
<protein>
    <recommendedName>
        <fullName evidence="2">VWFA domain-containing protein</fullName>
    </recommendedName>
</protein>
<dbReference type="EMBL" id="JAVDYF010000001">
    <property type="protein sequence ID" value="MDR7355599.1"/>
    <property type="molecule type" value="Genomic_DNA"/>
</dbReference>
<dbReference type="RefSeq" id="WP_277103370.1">
    <property type="nucleotide sequence ID" value="NZ_BAAAJS010000072.1"/>
</dbReference>
<evidence type="ECO:0000313" key="3">
    <source>
        <dbReference type="EMBL" id="MDR7355599.1"/>
    </source>
</evidence>
<reference evidence="3 4" key="1">
    <citation type="submission" date="2023-07" db="EMBL/GenBank/DDBJ databases">
        <title>Sequencing the genomes of 1000 actinobacteria strains.</title>
        <authorList>
            <person name="Klenk H.-P."/>
        </authorList>
    </citation>
    <scope>NUCLEOTIDE SEQUENCE [LARGE SCALE GENOMIC DNA]</scope>
    <source>
        <strain evidence="3 4">DSM 44508</strain>
    </source>
</reference>
<feature type="transmembrane region" description="Helical" evidence="1">
    <location>
        <begin position="15"/>
        <end position="35"/>
    </location>
</feature>
<gene>
    <name evidence="3" type="ORF">J2S37_002137</name>
</gene>
<evidence type="ECO:0000256" key="1">
    <source>
        <dbReference type="SAM" id="Phobius"/>
    </source>
</evidence>
<dbReference type="Proteomes" id="UP001183619">
    <property type="component" value="Unassembled WGS sequence"/>
</dbReference>
<dbReference type="InterPro" id="IPR036465">
    <property type="entry name" value="vWFA_dom_sf"/>
</dbReference>